<dbReference type="PROSITE" id="PS50835">
    <property type="entry name" value="IG_LIKE"/>
    <property type="match status" value="1"/>
</dbReference>
<dbReference type="InterPro" id="IPR036179">
    <property type="entry name" value="Ig-like_dom_sf"/>
</dbReference>
<feature type="region of interest" description="Disordered" evidence="7">
    <location>
        <begin position="1"/>
        <end position="28"/>
    </location>
</feature>
<feature type="domain" description="Ig-like" evidence="8">
    <location>
        <begin position="77"/>
        <end position="196"/>
    </location>
</feature>
<dbReference type="AlphaFoldDB" id="A0AA41NL48"/>
<dbReference type="EMBL" id="JAATJV010452826">
    <property type="protein sequence ID" value="MBZ3891759.1"/>
    <property type="molecule type" value="Genomic_DNA"/>
</dbReference>
<protein>
    <submittedName>
        <fullName evidence="9">Selection and upkeep of intraepithelial T-cells protein 8</fullName>
    </submittedName>
</protein>
<evidence type="ECO:0000259" key="8">
    <source>
        <dbReference type="PROSITE" id="PS50835"/>
    </source>
</evidence>
<comment type="caution">
    <text evidence="9">The sequence shown here is derived from an EMBL/GenBank/DDBJ whole genome shotgun (WGS) entry which is preliminary data.</text>
</comment>
<evidence type="ECO:0000313" key="9">
    <source>
        <dbReference type="EMBL" id="MBZ3891759.1"/>
    </source>
</evidence>
<keyword evidence="10" id="KW-1185">Reference proteome</keyword>
<dbReference type="GO" id="GO:0009897">
    <property type="term" value="C:external side of plasma membrane"/>
    <property type="evidence" value="ECO:0007669"/>
    <property type="project" value="TreeGrafter"/>
</dbReference>
<dbReference type="InterPro" id="IPR013106">
    <property type="entry name" value="Ig_V-set"/>
</dbReference>
<comment type="subcellular location">
    <subcellularLocation>
        <location evidence="1">Membrane</location>
    </subcellularLocation>
</comment>
<evidence type="ECO:0000256" key="5">
    <source>
        <dbReference type="ARBA" id="ARBA00023136"/>
    </source>
</evidence>
<dbReference type="Gene3D" id="2.60.40.10">
    <property type="entry name" value="Immunoglobulins"/>
    <property type="match status" value="2"/>
</dbReference>
<sequence>MTPFSEELTLKLGPKRQEGGSYGRVQGKNRAAGVKMPLRAKFSSQKAVGIKNQEEVHCAPSKGIQVVHSVATFRLNPWCSTSSTEQFAVRSSTSRQVVTVGAQTEFSCQLSPPQSALHMKVGWFRNQSSQLVYLHENGEEHSRESSRNYVNHTLFLKDALGEGKISLRIYNISIFDGGLYQCFFEDGDTYEEATVDLRVAAIGTDIQINVQVLDTEGLLVVCDSGGWFPQAEMMWRDSQGRTIPHSSKYYSQDGAGLLHLKMSVLLKNSTSGPVTCCFYNPDTGQEKRAGIVIPGKSLW</sequence>
<accession>A0AA41NL48</accession>
<dbReference type="InterPro" id="IPR053896">
    <property type="entry name" value="BTN3A2-like_Ig-C"/>
</dbReference>
<dbReference type="InterPro" id="IPR013783">
    <property type="entry name" value="Ig-like_fold"/>
</dbReference>
<keyword evidence="5" id="KW-0472">Membrane</keyword>
<keyword evidence="4" id="KW-1133">Transmembrane helix</keyword>
<keyword evidence="3" id="KW-0732">Signal</keyword>
<evidence type="ECO:0000256" key="2">
    <source>
        <dbReference type="ARBA" id="ARBA00022692"/>
    </source>
</evidence>
<dbReference type="GO" id="GO:0001817">
    <property type="term" value="P:regulation of cytokine production"/>
    <property type="evidence" value="ECO:0007669"/>
    <property type="project" value="TreeGrafter"/>
</dbReference>
<name>A0AA41NL48_SCICA</name>
<dbReference type="GO" id="GO:0050852">
    <property type="term" value="P:T cell receptor signaling pathway"/>
    <property type="evidence" value="ECO:0007669"/>
    <property type="project" value="TreeGrafter"/>
</dbReference>
<proteinExistence type="predicted"/>
<evidence type="ECO:0000256" key="1">
    <source>
        <dbReference type="ARBA" id="ARBA00004370"/>
    </source>
</evidence>
<dbReference type="InterPro" id="IPR007110">
    <property type="entry name" value="Ig-like_dom"/>
</dbReference>
<dbReference type="InterPro" id="IPR003599">
    <property type="entry name" value="Ig_sub"/>
</dbReference>
<reference evidence="9" key="1">
    <citation type="submission" date="2020-03" db="EMBL/GenBank/DDBJ databases">
        <title>Studies in the Genomics of Life Span.</title>
        <authorList>
            <person name="Glass D."/>
        </authorList>
    </citation>
    <scope>NUCLEOTIDE SEQUENCE</scope>
    <source>
        <strain evidence="9">SUZIE</strain>
        <tissue evidence="9">Muscle</tissue>
    </source>
</reference>
<evidence type="ECO:0000256" key="4">
    <source>
        <dbReference type="ARBA" id="ARBA00022989"/>
    </source>
</evidence>
<organism evidence="9 10">
    <name type="scientific">Sciurus carolinensis</name>
    <name type="common">Eastern gray squirrel</name>
    <dbReference type="NCBI Taxonomy" id="30640"/>
    <lineage>
        <taxon>Eukaryota</taxon>
        <taxon>Metazoa</taxon>
        <taxon>Chordata</taxon>
        <taxon>Craniata</taxon>
        <taxon>Vertebrata</taxon>
        <taxon>Euteleostomi</taxon>
        <taxon>Mammalia</taxon>
        <taxon>Eutheria</taxon>
        <taxon>Euarchontoglires</taxon>
        <taxon>Glires</taxon>
        <taxon>Rodentia</taxon>
        <taxon>Sciuromorpha</taxon>
        <taxon>Sciuridae</taxon>
        <taxon>Sciurinae</taxon>
        <taxon>Sciurini</taxon>
        <taxon>Sciurus</taxon>
    </lineage>
</organism>
<keyword evidence="6" id="KW-0393">Immunoglobulin domain</keyword>
<dbReference type="SUPFAM" id="SSF48726">
    <property type="entry name" value="Immunoglobulin"/>
    <property type="match status" value="2"/>
</dbReference>
<dbReference type="InterPro" id="IPR050504">
    <property type="entry name" value="IgSF_BTN/MOG"/>
</dbReference>
<dbReference type="Pfam" id="PF22705">
    <property type="entry name" value="C2-set_3"/>
    <property type="match status" value="1"/>
</dbReference>
<dbReference type="GO" id="GO:0005102">
    <property type="term" value="F:signaling receptor binding"/>
    <property type="evidence" value="ECO:0007669"/>
    <property type="project" value="TreeGrafter"/>
</dbReference>
<evidence type="ECO:0000256" key="3">
    <source>
        <dbReference type="ARBA" id="ARBA00022729"/>
    </source>
</evidence>
<evidence type="ECO:0000313" key="10">
    <source>
        <dbReference type="Proteomes" id="UP001166674"/>
    </source>
</evidence>
<evidence type="ECO:0000256" key="7">
    <source>
        <dbReference type="SAM" id="MobiDB-lite"/>
    </source>
</evidence>
<dbReference type="FunFam" id="2.60.40.10:FF:000088">
    <property type="entry name" value="Butyrophilin subfamily 1 member A1"/>
    <property type="match status" value="1"/>
</dbReference>
<evidence type="ECO:0000256" key="6">
    <source>
        <dbReference type="ARBA" id="ARBA00023319"/>
    </source>
</evidence>
<dbReference type="SMART" id="SM00409">
    <property type="entry name" value="IG"/>
    <property type="match status" value="1"/>
</dbReference>
<gene>
    <name evidence="9" type="ORF">SUZIE_214565</name>
</gene>
<dbReference type="Pfam" id="PF07686">
    <property type="entry name" value="V-set"/>
    <property type="match status" value="1"/>
</dbReference>
<keyword evidence="2" id="KW-0812">Transmembrane</keyword>
<dbReference type="FunFam" id="2.60.40.10:FF:000208">
    <property type="entry name" value="Butyrophilin subfamily 1 member A1"/>
    <property type="match status" value="1"/>
</dbReference>
<dbReference type="Proteomes" id="UP001166674">
    <property type="component" value="Unassembled WGS sequence"/>
</dbReference>
<dbReference type="PANTHER" id="PTHR24100">
    <property type="entry name" value="BUTYROPHILIN"/>
    <property type="match status" value="1"/>
</dbReference>
<dbReference type="PANTHER" id="PTHR24100:SF51">
    <property type="entry name" value="SELECTION AND UPKEEP OF INTRAEPITHELIAL T-CELLS PROTEIN 7-RELATED"/>
    <property type="match status" value="1"/>
</dbReference>